<organism evidence="1 2">
    <name type="scientific">Arenibacter algicola</name>
    <dbReference type="NCBI Taxonomy" id="616991"/>
    <lineage>
        <taxon>Bacteria</taxon>
        <taxon>Pseudomonadati</taxon>
        <taxon>Bacteroidota</taxon>
        <taxon>Flavobacteriia</taxon>
        <taxon>Flavobacteriales</taxon>
        <taxon>Flavobacteriaceae</taxon>
        <taxon>Arenibacter</taxon>
    </lineage>
</organism>
<protein>
    <submittedName>
        <fullName evidence="1">Uncharacterized protein</fullName>
    </submittedName>
</protein>
<dbReference type="Proteomes" id="UP000204551">
    <property type="component" value="Chromosome"/>
</dbReference>
<sequence>MFFKKKIKTSLSDFISALNSGRNNILNILAIKENIFRTESYEQILENPSDIAAGVVGVKTKFDIKAFEIFDNMLIKEHDNGDVKYIFYTSTRNFDKINEIADTIHSILGESLYNPEIHSSFTEKDKVLNLTRGTYQSLTDELVDVWVLEDITVLLQYRIDPMFEFSLFVTKHLPKEINREPRKNWTIAKHLKNDFSSIFSTQEDSKIEVQSEDGTIASVKYFYQLESKEFGIFDELEVQQGGNEKDFSFQKPTHLTFTSSTDITLVNMVEVVEKLIKMYGPDNGGTEELEVHELDILEDRRYWTGRSWGFNEVHGIYDVENPNDKMSYSVWVSYDDLGTGFTLTILSYDSLIEYFVAE</sequence>
<dbReference type="EMBL" id="CP022515">
    <property type="protein sequence ID" value="ASO05456.1"/>
    <property type="molecule type" value="Genomic_DNA"/>
</dbReference>
<reference evidence="1 2" key="1">
    <citation type="submission" date="2017-07" db="EMBL/GenBank/DDBJ databases">
        <title>Genome Sequence of Arenibacter algicola Strain SMS7 Isolated from a culture of the Diatom Skeletonema marinoi.</title>
        <authorList>
            <person name="Topel M."/>
            <person name="Pinder M.I.M."/>
            <person name="Johansson O.N."/>
            <person name="Kourtchenko O."/>
            <person name="Godhe A."/>
            <person name="Clarke A.K."/>
        </authorList>
    </citation>
    <scope>NUCLEOTIDE SEQUENCE [LARGE SCALE GENOMIC DNA]</scope>
    <source>
        <strain evidence="1 2">SMS7</strain>
    </source>
</reference>
<dbReference type="KEGG" id="aalg:AREALGSMS7_01997"/>
<gene>
    <name evidence="1" type="ORF">AREALGSMS7_01997</name>
</gene>
<evidence type="ECO:0000313" key="2">
    <source>
        <dbReference type="Proteomes" id="UP000204551"/>
    </source>
</evidence>
<dbReference type="AlphaFoldDB" id="A0A221UWH4"/>
<evidence type="ECO:0000313" key="1">
    <source>
        <dbReference type="EMBL" id="ASO05456.1"/>
    </source>
</evidence>
<proteinExistence type="predicted"/>
<dbReference type="RefSeq" id="WP_093978206.1">
    <property type="nucleotide sequence ID" value="NZ_CP022515.1"/>
</dbReference>
<accession>A0A221UWH4</accession>
<name>A0A221UWH4_9FLAO</name>